<dbReference type="Proteomes" id="UP000221653">
    <property type="component" value="Unassembled WGS sequence"/>
</dbReference>
<sequence>MPANPLVNAGHLAVPWDFLTGTGSDEAIRKTASQAATDLAEVMVGAWAERGMHRGSVYARELRREVLNVTHGFHLRLLAEERELARKEQEAFGA</sequence>
<name>A0A2A9DM29_9CORY</name>
<proteinExistence type="predicted"/>
<dbReference type="EMBL" id="PDJF01000001">
    <property type="protein sequence ID" value="PFG27416.1"/>
    <property type="molecule type" value="Genomic_DNA"/>
</dbReference>
<keyword evidence="2" id="KW-1185">Reference proteome</keyword>
<evidence type="ECO:0000313" key="2">
    <source>
        <dbReference type="Proteomes" id="UP000221653"/>
    </source>
</evidence>
<organism evidence="1 2">
    <name type="scientific">Corynebacterium renale</name>
    <dbReference type="NCBI Taxonomy" id="1724"/>
    <lineage>
        <taxon>Bacteria</taxon>
        <taxon>Bacillati</taxon>
        <taxon>Actinomycetota</taxon>
        <taxon>Actinomycetes</taxon>
        <taxon>Mycobacteriales</taxon>
        <taxon>Corynebacteriaceae</taxon>
        <taxon>Corynebacterium</taxon>
    </lineage>
</organism>
<comment type="caution">
    <text evidence="1">The sequence shown here is derived from an EMBL/GenBank/DDBJ whole genome shotgun (WGS) entry which is preliminary data.</text>
</comment>
<evidence type="ECO:0000313" key="1">
    <source>
        <dbReference type="EMBL" id="PFG27416.1"/>
    </source>
</evidence>
<reference evidence="1 2" key="1">
    <citation type="submission" date="2017-10" db="EMBL/GenBank/DDBJ databases">
        <title>Sequencing the genomes of 1000 actinobacteria strains.</title>
        <authorList>
            <person name="Klenk H.-P."/>
        </authorList>
    </citation>
    <scope>NUCLEOTIDE SEQUENCE [LARGE SCALE GENOMIC DNA]</scope>
    <source>
        <strain evidence="1 2">DSM 20688</strain>
    </source>
</reference>
<accession>A0A2A9DM29</accession>
<dbReference type="AlphaFoldDB" id="A0A2A9DM29"/>
<dbReference type="RefSeq" id="WP_098388775.1">
    <property type="nucleotide sequence ID" value="NZ_LS483464.1"/>
</dbReference>
<protein>
    <submittedName>
        <fullName evidence="1">Uncharacterized protein</fullName>
    </submittedName>
</protein>
<gene>
    <name evidence="1" type="ORF">ATK06_0474</name>
</gene>
<dbReference type="STRING" id="1724.GCA_001044175_00742"/>